<keyword evidence="6 17" id="KW-0732">Signal</keyword>
<dbReference type="AlphaFoldDB" id="A0A7M7NEM9"/>
<evidence type="ECO:0000256" key="7">
    <source>
        <dbReference type="ARBA" id="ARBA00022737"/>
    </source>
</evidence>
<protein>
    <submittedName>
        <fullName evidence="20">Uncharacterized protein</fullName>
    </submittedName>
</protein>
<evidence type="ECO:0000256" key="1">
    <source>
        <dbReference type="ARBA" id="ARBA00004498"/>
    </source>
</evidence>
<dbReference type="GO" id="GO:0031012">
    <property type="term" value="C:extracellular matrix"/>
    <property type="evidence" value="ECO:0000318"/>
    <property type="project" value="GO_Central"/>
</dbReference>
<evidence type="ECO:0000256" key="16">
    <source>
        <dbReference type="PROSITE-ProRule" id="PRU00276"/>
    </source>
</evidence>
<feature type="disulfide bond" evidence="15">
    <location>
        <begin position="506"/>
        <end position="530"/>
    </location>
</feature>
<keyword evidence="11 15" id="KW-1015">Disulfide bond</keyword>
<keyword evidence="9 14" id="KW-0862">Zinc</keyword>
<dbReference type="GO" id="GO:0030198">
    <property type="term" value="P:extracellular matrix organization"/>
    <property type="evidence" value="ECO:0000318"/>
    <property type="project" value="GO_Central"/>
</dbReference>
<accession>A0A7M7NEM9</accession>
<dbReference type="Proteomes" id="UP000007110">
    <property type="component" value="Unassembled WGS sequence"/>
</dbReference>
<feature type="binding site" evidence="14">
    <location>
        <position position="366"/>
    </location>
    <ligand>
        <name>Ca(2+)</name>
        <dbReference type="ChEBI" id="CHEBI:29108"/>
        <label>1</label>
    </ligand>
</feature>
<evidence type="ECO:0000256" key="11">
    <source>
        <dbReference type="ARBA" id="ARBA00023157"/>
    </source>
</evidence>
<dbReference type="Pfam" id="PF13574">
    <property type="entry name" value="Reprolysin_2"/>
    <property type="match status" value="1"/>
</dbReference>
<dbReference type="Gene3D" id="2.60.120.830">
    <property type="match status" value="1"/>
</dbReference>
<dbReference type="Pfam" id="PF19030">
    <property type="entry name" value="TSP1_ADAMTS"/>
    <property type="match status" value="3"/>
</dbReference>
<feature type="binding site" evidence="14">
    <location>
        <position position="366"/>
    </location>
    <ligand>
        <name>Ca(2+)</name>
        <dbReference type="ChEBI" id="CHEBI:29108"/>
        <label>2</label>
    </ligand>
</feature>
<evidence type="ECO:0000256" key="8">
    <source>
        <dbReference type="ARBA" id="ARBA00022801"/>
    </source>
</evidence>
<dbReference type="Pfam" id="PF00090">
    <property type="entry name" value="TSP_1"/>
    <property type="match status" value="1"/>
</dbReference>
<keyword evidence="4" id="KW-0645">Protease</keyword>
<evidence type="ECO:0000313" key="21">
    <source>
        <dbReference type="Proteomes" id="UP000007110"/>
    </source>
</evidence>
<dbReference type="GO" id="GO:0046872">
    <property type="term" value="F:metal ion binding"/>
    <property type="evidence" value="ECO:0007669"/>
    <property type="project" value="UniProtKB-KW"/>
</dbReference>
<feature type="binding site" evidence="14">
    <location>
        <position position="482"/>
    </location>
    <ligand>
        <name>Ca(2+)</name>
        <dbReference type="ChEBI" id="CHEBI:29108"/>
        <label>1</label>
    </ligand>
</feature>
<dbReference type="Pfam" id="PF17771">
    <property type="entry name" value="ADAMTS_CR_2"/>
    <property type="match status" value="1"/>
</dbReference>
<feature type="disulfide bond" evidence="15">
    <location>
        <begin position="581"/>
        <end position="617"/>
    </location>
</feature>
<evidence type="ECO:0000256" key="3">
    <source>
        <dbReference type="ARBA" id="ARBA00022530"/>
    </source>
</evidence>
<reference evidence="21" key="1">
    <citation type="submission" date="2015-02" db="EMBL/GenBank/DDBJ databases">
        <title>Genome sequencing for Strongylocentrotus purpuratus.</title>
        <authorList>
            <person name="Murali S."/>
            <person name="Liu Y."/>
            <person name="Vee V."/>
            <person name="English A."/>
            <person name="Wang M."/>
            <person name="Skinner E."/>
            <person name="Han Y."/>
            <person name="Muzny D.M."/>
            <person name="Worley K.C."/>
            <person name="Gibbs R.A."/>
        </authorList>
    </citation>
    <scope>NUCLEOTIDE SEQUENCE</scope>
</reference>
<feature type="disulfide bond" evidence="15">
    <location>
        <begin position="585"/>
        <end position="622"/>
    </location>
</feature>
<feature type="binding site" evidence="14">
    <location>
        <position position="373"/>
    </location>
    <ligand>
        <name>Ca(2+)</name>
        <dbReference type="ChEBI" id="CHEBI:29108"/>
        <label>1</label>
    </ligand>
</feature>
<feature type="chain" id="PRO_5029895454" evidence="17">
    <location>
        <begin position="21"/>
        <end position="1104"/>
    </location>
</feature>
<dbReference type="OMA" id="RKRENIN"/>
<keyword evidence="3" id="KW-0272">Extracellular matrix</keyword>
<dbReference type="Gene3D" id="3.40.390.10">
    <property type="entry name" value="Collagenase (Catalytic Domain)"/>
    <property type="match status" value="1"/>
</dbReference>
<evidence type="ECO:0000256" key="2">
    <source>
        <dbReference type="ARBA" id="ARBA00022525"/>
    </source>
</evidence>
<feature type="disulfide bond" evidence="15">
    <location>
        <begin position="353"/>
        <end position="401"/>
    </location>
</feature>
<sequence length="1104" mass="123970">MLAPNLCVLICLIVTHSITAEENDKSIFSKKHEHLLSKLDKYHLVRPYRSTPDGDFLTHDLSTAYEDDVFDFHQVRRQAERRRRRRAVFGENYLEDDEMLEQKVFHFSMEAFGTRFTINVTRDKELVSPNFEVYRYLPNGSVVIEKPQMNCFYRGNLIGSDPSSAVAVSNCRGMSGLIKTFEEEYFIEPLELVGTQSETYNYTGNGLIHIMYRSRDAQRNTGTGATPGTIDLHNDVMRSSAQLRRQAARLVGRARLQETENRRRSKRAPRIVTRQHYVETMATLDFSVHNFHGAQASGVYFLTMMNIVNMVYAHPSLEAKIEFVITRANLLNEEMSEQYVVLNDSAKSLSNTCRFARVQRRIVKDDGSPSYFDHSIFMTRTHFGPAGYAPVGYVCHLSHSCSLIKDDGLQTSFVIAHETGHVLGMEHDGQAWSGQGNDCDDEASGYSIMATVVLSTPKNHHWSECSKRELHSNLLNWSCLWDTPTGGTRAVGNDRPGRNYTMDQQCSFQFGKTYRKCHHTDVDFCMELYCTSPDLDGGCFMKGPPMDGSSCGENMECVQEVCVSAKPVDGGWGSWEPWGLCSYSCGLGVQSRRRYCNNPPPDRGADCSGDSVEYRLCNLQVCSDGFADKQQEQCNQYGRKNDLSLIAYQNPDPSMTCKLSCVAENTGEIYVSNRFVTDGTPVSYTYPEIICIDGQPKSIGCDVEMGSTKFWDKCGVCDGRNETCVQVVTDVIDESPKSKKYQKLLTLTPGMWDMKVTKTAASTHFLALRIEENGKYILNRGKQQSPPHAFIESGVRFVYTVNEEAETLLMKGPVPTVIHLMAFASGDSRAMSYQIELYEDFGDGLPDVLEGEGPDAEGQVEDEEVVVEEESPPPPSTEYLWEDQGWTDCTRDCGGGYSFHRFQCTRLRDSRKVKYKLCGQRSYDPKAERVRCNEEPCPTEAVIVTYEWQVTAWSECSATCGGSAYKTRDVQCFQVMNDEQTLNDEEACGMANRPLDVEPCGLEPCASRWVKETWSECSATCGPGVKTRAVECEVPMGALEDDYLCAGMEPPSAKKCELEACEVTACELADSVLCDLSKFEMFCGMPGYVQICCKTCEQLRAENP</sequence>
<feature type="binding site" evidence="14 16">
    <location>
        <position position="421"/>
    </location>
    <ligand>
        <name>Zn(2+)</name>
        <dbReference type="ChEBI" id="CHEBI:29105"/>
        <note>catalytic</note>
    </ligand>
</feature>
<dbReference type="Pfam" id="PF19236">
    <property type="entry name" value="ADAMTS_CR_3"/>
    <property type="match status" value="1"/>
</dbReference>
<feature type="active site" evidence="13 16">
    <location>
        <position position="418"/>
    </location>
</feature>
<dbReference type="InterPro" id="IPR010909">
    <property type="entry name" value="PLAC"/>
</dbReference>
<evidence type="ECO:0000313" key="20">
    <source>
        <dbReference type="EnsemblMetazoa" id="XP_030835397"/>
    </source>
</evidence>
<keyword evidence="10" id="KW-0482">Metalloprotease</keyword>
<dbReference type="InterPro" id="IPR000884">
    <property type="entry name" value="TSP1_rpt"/>
</dbReference>
<comment type="subcellular location">
    <subcellularLocation>
        <location evidence="1">Secreted</location>
        <location evidence="1">Extracellular space</location>
        <location evidence="1">Extracellular matrix</location>
    </subcellularLocation>
</comment>
<dbReference type="PANTHER" id="PTHR13723">
    <property type="entry name" value="ADAMTS A DISINTEGRIN AND METALLOPROTEASE WITH THROMBOSPONDIN MOTIFS PROTEASE"/>
    <property type="match status" value="1"/>
</dbReference>
<dbReference type="InterPro" id="IPR001590">
    <property type="entry name" value="Peptidase_M12B"/>
</dbReference>
<dbReference type="Gene3D" id="3.40.1620.60">
    <property type="match status" value="1"/>
</dbReference>
<comment type="cofactor">
    <cofactor evidence="14">
        <name>Zn(2+)</name>
        <dbReference type="ChEBI" id="CHEBI:29105"/>
    </cofactor>
    <text evidence="14">Binds 1 zinc ion per subunit.</text>
</comment>
<keyword evidence="5 14" id="KW-0479">Metal-binding</keyword>
<keyword evidence="7" id="KW-0677">Repeat</keyword>
<dbReference type="InterPro" id="IPR024079">
    <property type="entry name" value="MetalloPept_cat_dom_sf"/>
</dbReference>
<feature type="disulfide bond" evidence="15">
    <location>
        <begin position="517"/>
        <end position="539"/>
    </location>
</feature>
<feature type="disulfide bond" evidence="15">
    <location>
        <begin position="439"/>
        <end position="465"/>
    </location>
</feature>
<keyword evidence="8" id="KW-0378">Hydrolase</keyword>
<evidence type="ECO:0000256" key="10">
    <source>
        <dbReference type="ARBA" id="ARBA00023049"/>
    </source>
</evidence>
<dbReference type="PROSITE" id="PS50215">
    <property type="entry name" value="ADAM_MEPRO"/>
    <property type="match status" value="1"/>
</dbReference>
<dbReference type="GeneID" id="588716"/>
<evidence type="ECO:0000256" key="12">
    <source>
        <dbReference type="ARBA" id="ARBA00023180"/>
    </source>
</evidence>
<keyword evidence="21" id="KW-1185">Reference proteome</keyword>
<feature type="binding site" evidence="14">
    <location>
        <position position="279"/>
    </location>
    <ligand>
        <name>Ca(2+)</name>
        <dbReference type="ChEBI" id="CHEBI:29108"/>
        <label>2</label>
    </ligand>
</feature>
<evidence type="ECO:0000256" key="5">
    <source>
        <dbReference type="ARBA" id="ARBA00022723"/>
    </source>
</evidence>
<dbReference type="InterPro" id="IPR036383">
    <property type="entry name" value="TSP1_rpt_sf"/>
</dbReference>
<evidence type="ECO:0000256" key="13">
    <source>
        <dbReference type="PIRSR" id="PIRSR613273-1"/>
    </source>
</evidence>
<dbReference type="GO" id="GO:0006508">
    <property type="term" value="P:proteolysis"/>
    <property type="evidence" value="ECO:0000318"/>
    <property type="project" value="GO_Central"/>
</dbReference>
<feature type="disulfide bond" evidence="15">
    <location>
        <begin position="395"/>
        <end position="479"/>
    </location>
</feature>
<dbReference type="Pfam" id="PF05986">
    <property type="entry name" value="ADAMTS_spacer1"/>
    <property type="match status" value="1"/>
</dbReference>
<dbReference type="PRINTS" id="PR01857">
    <property type="entry name" value="ADAMTSFAMILY"/>
</dbReference>
<dbReference type="SUPFAM" id="SSF82895">
    <property type="entry name" value="TSP-1 type 1 repeat"/>
    <property type="match status" value="3"/>
</dbReference>
<dbReference type="PROSITE" id="PS50092">
    <property type="entry name" value="TSP1"/>
    <property type="match status" value="4"/>
</dbReference>
<reference evidence="20" key="2">
    <citation type="submission" date="2021-01" db="UniProtKB">
        <authorList>
            <consortium name="EnsemblMetazoa"/>
        </authorList>
    </citation>
    <scope>IDENTIFICATION</scope>
</reference>
<dbReference type="PROSITE" id="PS50900">
    <property type="entry name" value="PLAC"/>
    <property type="match status" value="1"/>
</dbReference>
<dbReference type="OrthoDB" id="5855429at2759"/>
<feature type="binding site" evidence="14">
    <location>
        <position position="279"/>
    </location>
    <ligand>
        <name>Ca(2+)</name>
        <dbReference type="ChEBI" id="CHEBI:29108"/>
        <label>1</label>
    </ligand>
</feature>
<dbReference type="InterPro" id="IPR002870">
    <property type="entry name" value="Peptidase_M12B_N"/>
</dbReference>
<dbReference type="Pfam" id="PF01562">
    <property type="entry name" value="Pep_M12B_propep"/>
    <property type="match status" value="1"/>
</dbReference>
<dbReference type="KEGG" id="spu:588716"/>
<dbReference type="PRINTS" id="PR01705">
    <property type="entry name" value="TSP1REPEAT"/>
</dbReference>
<dbReference type="SMART" id="SM00209">
    <property type="entry name" value="TSP1"/>
    <property type="match status" value="4"/>
</dbReference>
<dbReference type="FunFam" id="2.20.100.10:FF:000001">
    <property type="entry name" value="semaphorin-5A isoform X1"/>
    <property type="match status" value="1"/>
</dbReference>
<evidence type="ECO:0000259" key="19">
    <source>
        <dbReference type="PROSITE" id="PS50900"/>
    </source>
</evidence>
<dbReference type="InterPro" id="IPR050439">
    <property type="entry name" value="ADAMTS_ADAMTS-like"/>
</dbReference>
<dbReference type="RefSeq" id="XP_030835397.1">
    <property type="nucleotide sequence ID" value="XM_030979537.1"/>
</dbReference>
<evidence type="ECO:0000256" key="17">
    <source>
        <dbReference type="SAM" id="SignalP"/>
    </source>
</evidence>
<feature type="binding site" evidence="14 16">
    <location>
        <position position="417"/>
    </location>
    <ligand>
        <name>Zn(2+)</name>
        <dbReference type="ChEBI" id="CHEBI:29105"/>
        <note>catalytic</note>
    </ligand>
</feature>
<dbReference type="InterPro" id="IPR045371">
    <property type="entry name" value="ADAMTS_CR_3"/>
</dbReference>
<dbReference type="PANTHER" id="PTHR13723:SF304">
    <property type="entry name" value="A DISINTEGRIN AND METALLOPROTEINASE WITH THROMBOSPONDIN MOTIFS 2-LIKE PROTEIN"/>
    <property type="match status" value="1"/>
</dbReference>
<dbReference type="SUPFAM" id="SSF55486">
    <property type="entry name" value="Metalloproteases ('zincins'), catalytic domain"/>
    <property type="match status" value="1"/>
</dbReference>
<feature type="disulfide bond" evidence="15">
    <location>
        <begin position="525"/>
        <end position="557"/>
    </location>
</feature>
<organism evidence="20 21">
    <name type="scientific">Strongylocentrotus purpuratus</name>
    <name type="common">Purple sea urchin</name>
    <dbReference type="NCBI Taxonomy" id="7668"/>
    <lineage>
        <taxon>Eukaryota</taxon>
        <taxon>Metazoa</taxon>
        <taxon>Echinodermata</taxon>
        <taxon>Eleutherozoa</taxon>
        <taxon>Echinozoa</taxon>
        <taxon>Echinoidea</taxon>
        <taxon>Euechinoidea</taxon>
        <taxon>Echinacea</taxon>
        <taxon>Camarodonta</taxon>
        <taxon>Echinidea</taxon>
        <taxon>Strongylocentrotidae</taxon>
        <taxon>Strongylocentrotus</taxon>
    </lineage>
</organism>
<proteinExistence type="predicted"/>
<feature type="binding site" evidence="14">
    <location>
        <position position="479"/>
    </location>
    <ligand>
        <name>Ca(2+)</name>
        <dbReference type="ChEBI" id="CHEBI:29108"/>
        <label>1</label>
    </ligand>
</feature>
<evidence type="ECO:0000256" key="4">
    <source>
        <dbReference type="ARBA" id="ARBA00022670"/>
    </source>
</evidence>
<evidence type="ECO:0000256" key="15">
    <source>
        <dbReference type="PIRSR" id="PIRSR613273-3"/>
    </source>
</evidence>
<feature type="disulfide bond" evidence="15">
    <location>
        <begin position="551"/>
        <end position="562"/>
    </location>
</feature>
<dbReference type="GO" id="GO:0004222">
    <property type="term" value="F:metalloendopeptidase activity"/>
    <property type="evidence" value="ECO:0000318"/>
    <property type="project" value="GO_Central"/>
</dbReference>
<feature type="disulfide bond" evidence="15">
    <location>
        <begin position="596"/>
        <end position="607"/>
    </location>
</feature>
<dbReference type="EnsemblMetazoa" id="XM_030979537">
    <property type="protein sequence ID" value="XP_030835397"/>
    <property type="gene ID" value="LOC588716"/>
</dbReference>
<dbReference type="InParanoid" id="A0A7M7NEM9"/>
<dbReference type="FunCoup" id="A0A7M7NEM9">
    <property type="interactions" value="486"/>
</dbReference>
<evidence type="ECO:0000256" key="14">
    <source>
        <dbReference type="PIRSR" id="PIRSR613273-2"/>
    </source>
</evidence>
<comment type="caution">
    <text evidence="16">Lacks conserved residue(s) required for the propagation of feature annotation.</text>
</comment>
<feature type="signal peptide" evidence="17">
    <location>
        <begin position="1"/>
        <end position="20"/>
    </location>
</feature>
<keyword evidence="2" id="KW-0964">Secreted</keyword>
<name>A0A7M7NEM9_STRPU</name>
<dbReference type="InterPro" id="IPR041645">
    <property type="entry name" value="ADAMTS_CR_2"/>
</dbReference>
<evidence type="ECO:0000256" key="9">
    <source>
        <dbReference type="ARBA" id="ARBA00022833"/>
    </source>
</evidence>
<evidence type="ECO:0000256" key="6">
    <source>
        <dbReference type="ARBA" id="ARBA00022729"/>
    </source>
</evidence>
<feature type="binding site" evidence="14 16">
    <location>
        <position position="427"/>
    </location>
    <ligand>
        <name>Zn(2+)</name>
        <dbReference type="ChEBI" id="CHEBI:29105"/>
        <note>catalytic</note>
    </ligand>
</feature>
<feature type="domain" description="PLAC" evidence="19">
    <location>
        <begin position="1052"/>
        <end position="1100"/>
    </location>
</feature>
<dbReference type="Gene3D" id="2.20.100.10">
    <property type="entry name" value="Thrombospondin type-1 (TSP1) repeat"/>
    <property type="match status" value="4"/>
</dbReference>
<keyword evidence="12" id="KW-0325">Glycoprotein</keyword>
<dbReference type="InterPro" id="IPR010294">
    <property type="entry name" value="ADAMTS_spacer1"/>
</dbReference>
<feature type="binding site" evidence="14">
    <location>
        <position position="482"/>
    </location>
    <ligand>
        <name>Ca(2+)</name>
        <dbReference type="ChEBI" id="CHEBI:29108"/>
        <label>2</label>
    </ligand>
</feature>
<keyword evidence="14" id="KW-0106">Calcium</keyword>
<evidence type="ECO:0000259" key="18">
    <source>
        <dbReference type="PROSITE" id="PS50215"/>
    </source>
</evidence>
<feature type="domain" description="Peptidase M12B" evidence="18">
    <location>
        <begin position="276"/>
        <end position="484"/>
    </location>
</feature>
<dbReference type="InterPro" id="IPR013273">
    <property type="entry name" value="ADAMTS/ADAMTS-like"/>
</dbReference>